<evidence type="ECO:0000256" key="1">
    <source>
        <dbReference type="SAM" id="MobiDB-lite"/>
    </source>
</evidence>
<dbReference type="InterPro" id="IPR007560">
    <property type="entry name" value="Restrct_endonuc_IV_Mrr"/>
</dbReference>
<reference evidence="3 4" key="1">
    <citation type="submission" date="2024-04" db="EMBL/GenBank/DDBJ databases">
        <title>Draft genome sequence of Pseudoxanthomonas putridarboris WD12.</title>
        <authorList>
            <person name="Oh J."/>
        </authorList>
    </citation>
    <scope>NUCLEOTIDE SEQUENCE [LARGE SCALE GENOMIC DNA]</scope>
    <source>
        <strain evidence="3 4">WD12</strain>
    </source>
</reference>
<dbReference type="Pfam" id="PF04471">
    <property type="entry name" value="Mrr_cat"/>
    <property type="match status" value="1"/>
</dbReference>
<dbReference type="EC" id="3.1.21.-" evidence="3"/>
<sequence length="315" mass="34179">MAVTLLVGIAATVYFWLVRRPRDEMSYGLHALSGLRWREFSKLVLAAMEHRGLVVATPEAHESREPQSTFLLLARGNERWLLSCKHGSAYRIAAAPVVELASSIRLGAARGGILATEGKVEKEGRDAAQGTNIELLDGPRLWPEVKPLIEPALRDQVVGYAAARAKRHVGIAWLGAVAAGAVAMVGFNDVGGLALELAPRETATTAAQPSVPGPVPPTAEPTAEPGTGFREPTEEELEQQMRAVLKALSKTPGIGSGVWQTKLTLSVDRIASEKEVWPWICLELERYPALRTTRVQLNPPPGSDEPVRWRQCKTV</sequence>
<dbReference type="GO" id="GO:0016787">
    <property type="term" value="F:hydrolase activity"/>
    <property type="evidence" value="ECO:0007669"/>
    <property type="project" value="UniProtKB-KW"/>
</dbReference>
<evidence type="ECO:0000259" key="2">
    <source>
        <dbReference type="Pfam" id="PF04471"/>
    </source>
</evidence>
<keyword evidence="3" id="KW-0255">Endonuclease</keyword>
<keyword evidence="3" id="KW-0540">Nuclease</keyword>
<keyword evidence="3" id="KW-0378">Hydrolase</keyword>
<name>A0ABU9IZ83_9GAMM</name>
<dbReference type="EMBL" id="JBBWWT010000003">
    <property type="protein sequence ID" value="MEL1264285.1"/>
    <property type="molecule type" value="Genomic_DNA"/>
</dbReference>
<protein>
    <submittedName>
        <fullName evidence="3">Restriction endonuclease</fullName>
        <ecNumber evidence="3">3.1.21.-</ecNumber>
    </submittedName>
</protein>
<dbReference type="Proteomes" id="UP001459204">
    <property type="component" value="Unassembled WGS sequence"/>
</dbReference>
<feature type="domain" description="Restriction endonuclease type IV Mrr" evidence="2">
    <location>
        <begin position="34"/>
        <end position="141"/>
    </location>
</feature>
<dbReference type="GO" id="GO:0004519">
    <property type="term" value="F:endonuclease activity"/>
    <property type="evidence" value="ECO:0007669"/>
    <property type="project" value="UniProtKB-KW"/>
</dbReference>
<proteinExistence type="predicted"/>
<gene>
    <name evidence="3" type="ORF">AAD027_07865</name>
</gene>
<feature type="region of interest" description="Disordered" evidence="1">
    <location>
        <begin position="204"/>
        <end position="236"/>
    </location>
</feature>
<evidence type="ECO:0000313" key="4">
    <source>
        <dbReference type="Proteomes" id="UP001459204"/>
    </source>
</evidence>
<accession>A0ABU9IZ83</accession>
<keyword evidence="4" id="KW-1185">Reference proteome</keyword>
<evidence type="ECO:0000313" key="3">
    <source>
        <dbReference type="EMBL" id="MEL1264285.1"/>
    </source>
</evidence>
<organism evidence="3 4">
    <name type="scientific">Pseudoxanthomonas putridarboris</name>
    <dbReference type="NCBI Taxonomy" id="752605"/>
    <lineage>
        <taxon>Bacteria</taxon>
        <taxon>Pseudomonadati</taxon>
        <taxon>Pseudomonadota</taxon>
        <taxon>Gammaproteobacteria</taxon>
        <taxon>Lysobacterales</taxon>
        <taxon>Lysobacteraceae</taxon>
        <taxon>Pseudoxanthomonas</taxon>
    </lineage>
</organism>
<comment type="caution">
    <text evidence="3">The sequence shown here is derived from an EMBL/GenBank/DDBJ whole genome shotgun (WGS) entry which is preliminary data.</text>
</comment>